<dbReference type="PANTHER" id="PTHR30441:SF4">
    <property type="entry name" value="PROTEIN ASMA"/>
    <property type="match status" value="1"/>
</dbReference>
<gene>
    <name evidence="4" type="ORF">ROA7450_03144</name>
</gene>
<feature type="transmembrane region" description="Helical" evidence="2">
    <location>
        <begin position="7"/>
        <end position="32"/>
    </location>
</feature>
<evidence type="ECO:0000313" key="4">
    <source>
        <dbReference type="EMBL" id="SLN61028.1"/>
    </source>
</evidence>
<accession>A0A1X6ZTH5</accession>
<dbReference type="Proteomes" id="UP000193061">
    <property type="component" value="Unassembled WGS sequence"/>
</dbReference>
<feature type="domain" description="AsmA" evidence="3">
    <location>
        <begin position="5"/>
        <end position="207"/>
    </location>
</feature>
<feature type="compositionally biased region" description="Basic residues" evidence="1">
    <location>
        <begin position="841"/>
        <end position="855"/>
    </location>
</feature>
<feature type="region of interest" description="Disordered" evidence="1">
    <location>
        <begin position="117"/>
        <end position="137"/>
    </location>
</feature>
<protein>
    <submittedName>
        <fullName evidence="4">Putative assembly protein</fullName>
    </submittedName>
</protein>
<feature type="domain" description="AsmA" evidence="3">
    <location>
        <begin position="549"/>
        <end position="790"/>
    </location>
</feature>
<evidence type="ECO:0000256" key="2">
    <source>
        <dbReference type="SAM" id="Phobius"/>
    </source>
</evidence>
<keyword evidence="5" id="KW-1185">Reference proteome</keyword>
<organism evidence="4 5">
    <name type="scientific">Roseovarius albus</name>
    <dbReference type="NCBI Taxonomy" id="1247867"/>
    <lineage>
        <taxon>Bacteria</taxon>
        <taxon>Pseudomonadati</taxon>
        <taxon>Pseudomonadota</taxon>
        <taxon>Alphaproteobacteria</taxon>
        <taxon>Rhodobacterales</taxon>
        <taxon>Roseobacteraceae</taxon>
        <taxon>Roseovarius</taxon>
    </lineage>
</organism>
<sequence length="878" mass="94429">MKSIKRFAIVTVIFAGLMILLIWLLAFSIFFAEPRGLLVARILSERLNQNVSIVGGVDLSIDERLFVVAKDLIVSTDTTASADLVKVDKLGFALDWRAMLSKEVRLSDVHADGAKIEMRSGGHDSTAPPETDSADQDAKGFEFSSLSETLQEVITDRQIKLSDFELIYQNADNGLDFDLQLSTAVAAQKEVGAPWTLTAKGNLNEQDLSLEGTFQANQPFSITATSDQIDLQIDGAPAPDGYGSGFTAKISTEVRELAELLDILKLQKTISGKGTANATFNSLNGKQSLGGLDLKVSLDSGESVTLTGDLGELRDLNDATLEVDISLYPSDQMPSPAKLRRDLKLTGFEMDLTAQPDGIPLRKMKVQTNGFVLNTHGKGAPPITVSQIKITSDGLLDLGKVGLRIGPPGSYFVVFDGSIGDAFQVKDIEFDATIDLPTVILLKPGQFQNSEMLGKVVGGFHLSGDSKTLALSNFTAKSQGTDVLQLDVTAASGNLLKLSDNTFDVTADVPSGAKLLSALKLPPVSTGKIKFGTKLSNDGTKWQSQTQLSVAKSDLNMSLTAKLDQSPPHMGGQITSSLVRLIDVKHITAMIRELSPSDGGKKKPDSIFSNVTLEPVTTQMLQSGLDMDVAIDLKKIEGVVGTSAVKTEFILKIDKAQLGPVKFEYDGGHFDVTGSVDLKNHPDIVKVKGNAGGWNFGTILKELHIKKRGSGILNATFNLSGAHKSIKGFTDTASGNILVSMRNGKIHTRLINLAGLGVFPWLFTDAHGKVAPIACLRAPLRFDRGNITIREAALETDKVQVVVNGDVNLGKETIDVTGEPRPIGKPLSRSPWPFVVSGSLKHPKLGLKKGSHRQRRSDGKTTPPEHRKHCIPDILQLH</sequence>
<dbReference type="GO" id="GO:0090313">
    <property type="term" value="P:regulation of protein targeting to membrane"/>
    <property type="evidence" value="ECO:0007669"/>
    <property type="project" value="TreeGrafter"/>
</dbReference>
<evidence type="ECO:0000259" key="3">
    <source>
        <dbReference type="Pfam" id="PF05170"/>
    </source>
</evidence>
<keyword evidence="2" id="KW-0812">Transmembrane</keyword>
<dbReference type="Pfam" id="PF05170">
    <property type="entry name" value="AsmA"/>
    <property type="match status" value="2"/>
</dbReference>
<dbReference type="GO" id="GO:0005886">
    <property type="term" value="C:plasma membrane"/>
    <property type="evidence" value="ECO:0007669"/>
    <property type="project" value="TreeGrafter"/>
</dbReference>
<feature type="region of interest" description="Disordered" evidence="1">
    <location>
        <begin position="839"/>
        <end position="878"/>
    </location>
</feature>
<name>A0A1X6ZTH5_9RHOB</name>
<dbReference type="AlphaFoldDB" id="A0A1X6ZTH5"/>
<evidence type="ECO:0000313" key="5">
    <source>
        <dbReference type="Proteomes" id="UP000193061"/>
    </source>
</evidence>
<dbReference type="InterPro" id="IPR007844">
    <property type="entry name" value="AsmA"/>
</dbReference>
<dbReference type="InterPro" id="IPR052894">
    <property type="entry name" value="AsmA-related"/>
</dbReference>
<dbReference type="EMBL" id="FWFX01000011">
    <property type="protein sequence ID" value="SLN61028.1"/>
    <property type="molecule type" value="Genomic_DNA"/>
</dbReference>
<keyword evidence="2" id="KW-1133">Transmembrane helix</keyword>
<evidence type="ECO:0000256" key="1">
    <source>
        <dbReference type="SAM" id="MobiDB-lite"/>
    </source>
</evidence>
<feature type="compositionally biased region" description="Basic and acidic residues" evidence="1">
    <location>
        <begin position="856"/>
        <end position="865"/>
    </location>
</feature>
<keyword evidence="2" id="KW-0472">Membrane</keyword>
<dbReference type="PANTHER" id="PTHR30441">
    <property type="entry name" value="DUF748 DOMAIN-CONTAINING PROTEIN"/>
    <property type="match status" value="1"/>
</dbReference>
<proteinExistence type="predicted"/>
<reference evidence="4 5" key="1">
    <citation type="submission" date="2017-03" db="EMBL/GenBank/DDBJ databases">
        <authorList>
            <person name="Afonso C.L."/>
            <person name="Miller P.J."/>
            <person name="Scott M.A."/>
            <person name="Spackman E."/>
            <person name="Goraichik I."/>
            <person name="Dimitrov K.M."/>
            <person name="Suarez D.L."/>
            <person name="Swayne D.E."/>
        </authorList>
    </citation>
    <scope>NUCLEOTIDE SEQUENCE [LARGE SCALE GENOMIC DNA]</scope>
    <source>
        <strain evidence="4 5">CECT 7450</strain>
    </source>
</reference>